<name>A0A9D4H0R3_DREPO</name>
<reference evidence="1" key="1">
    <citation type="journal article" date="2019" name="bioRxiv">
        <title>The Genome of the Zebra Mussel, Dreissena polymorpha: A Resource for Invasive Species Research.</title>
        <authorList>
            <person name="McCartney M.A."/>
            <person name="Auch B."/>
            <person name="Kono T."/>
            <person name="Mallez S."/>
            <person name="Zhang Y."/>
            <person name="Obille A."/>
            <person name="Becker A."/>
            <person name="Abrahante J.E."/>
            <person name="Garbe J."/>
            <person name="Badalamenti J.P."/>
            <person name="Herman A."/>
            <person name="Mangelson H."/>
            <person name="Liachko I."/>
            <person name="Sullivan S."/>
            <person name="Sone E.D."/>
            <person name="Koren S."/>
            <person name="Silverstein K.A.T."/>
            <person name="Beckman K.B."/>
            <person name="Gohl D.M."/>
        </authorList>
    </citation>
    <scope>NUCLEOTIDE SEQUENCE</scope>
    <source>
        <strain evidence="1">Duluth1</strain>
        <tissue evidence="1">Whole animal</tissue>
    </source>
</reference>
<gene>
    <name evidence="1" type="ORF">DPMN_127129</name>
</gene>
<comment type="caution">
    <text evidence="1">The sequence shown here is derived from an EMBL/GenBank/DDBJ whole genome shotgun (WGS) entry which is preliminary data.</text>
</comment>
<dbReference type="Proteomes" id="UP000828390">
    <property type="component" value="Unassembled WGS sequence"/>
</dbReference>
<evidence type="ECO:0000313" key="1">
    <source>
        <dbReference type="EMBL" id="KAH3825255.1"/>
    </source>
</evidence>
<dbReference type="AlphaFoldDB" id="A0A9D4H0R3"/>
<keyword evidence="2" id="KW-1185">Reference proteome</keyword>
<proteinExistence type="predicted"/>
<evidence type="ECO:0000313" key="2">
    <source>
        <dbReference type="Proteomes" id="UP000828390"/>
    </source>
</evidence>
<reference evidence="1" key="2">
    <citation type="submission" date="2020-11" db="EMBL/GenBank/DDBJ databases">
        <authorList>
            <person name="McCartney M.A."/>
            <person name="Auch B."/>
            <person name="Kono T."/>
            <person name="Mallez S."/>
            <person name="Becker A."/>
            <person name="Gohl D.M."/>
            <person name="Silverstein K.A.T."/>
            <person name="Koren S."/>
            <person name="Bechman K.B."/>
            <person name="Herman A."/>
            <person name="Abrahante J.E."/>
            <person name="Garbe J."/>
        </authorList>
    </citation>
    <scope>NUCLEOTIDE SEQUENCE</scope>
    <source>
        <strain evidence="1">Duluth1</strain>
        <tissue evidence="1">Whole animal</tissue>
    </source>
</reference>
<dbReference type="EMBL" id="JAIWYP010000005">
    <property type="protein sequence ID" value="KAH3825255.1"/>
    <property type="molecule type" value="Genomic_DNA"/>
</dbReference>
<accession>A0A9D4H0R3</accession>
<protein>
    <submittedName>
        <fullName evidence="1">Uncharacterized protein</fullName>
    </submittedName>
</protein>
<sequence length="69" mass="8029">MLYLLYKRVTFSTPCLSVTLAKLMQSMLYATRKCVTRDADFELSWVTIPDIKTVSSNSARNREFKNNNF</sequence>
<organism evidence="1 2">
    <name type="scientific">Dreissena polymorpha</name>
    <name type="common">Zebra mussel</name>
    <name type="synonym">Mytilus polymorpha</name>
    <dbReference type="NCBI Taxonomy" id="45954"/>
    <lineage>
        <taxon>Eukaryota</taxon>
        <taxon>Metazoa</taxon>
        <taxon>Spiralia</taxon>
        <taxon>Lophotrochozoa</taxon>
        <taxon>Mollusca</taxon>
        <taxon>Bivalvia</taxon>
        <taxon>Autobranchia</taxon>
        <taxon>Heteroconchia</taxon>
        <taxon>Euheterodonta</taxon>
        <taxon>Imparidentia</taxon>
        <taxon>Neoheterodontei</taxon>
        <taxon>Myida</taxon>
        <taxon>Dreissenoidea</taxon>
        <taxon>Dreissenidae</taxon>
        <taxon>Dreissena</taxon>
    </lineage>
</organism>